<evidence type="ECO:0000313" key="11">
    <source>
        <dbReference type="Ensembl" id="ENSMMOP00000016526.1"/>
    </source>
</evidence>
<evidence type="ECO:0000256" key="9">
    <source>
        <dbReference type="SAM" id="Coils"/>
    </source>
</evidence>
<keyword evidence="4" id="KW-0132">Cell division</keyword>
<dbReference type="Proteomes" id="UP000261620">
    <property type="component" value="Unplaced"/>
</dbReference>
<protein>
    <submittedName>
        <fullName evidence="11">Uncharacterized protein</fullName>
    </submittedName>
</protein>
<reference evidence="11" key="2">
    <citation type="submission" date="2025-09" db="UniProtKB">
        <authorList>
            <consortium name="Ensembl"/>
        </authorList>
    </citation>
    <scope>IDENTIFICATION</scope>
</reference>
<proteinExistence type="inferred from homology"/>
<evidence type="ECO:0000256" key="8">
    <source>
        <dbReference type="ARBA" id="ARBA00023328"/>
    </source>
</evidence>
<dbReference type="GO" id="GO:0051301">
    <property type="term" value="P:cell division"/>
    <property type="evidence" value="ECO:0007669"/>
    <property type="project" value="UniProtKB-KW"/>
</dbReference>
<dbReference type="PANTHER" id="PTHR21577:SF3">
    <property type="entry name" value="SHUGOSHIN 1-RELATED"/>
    <property type="match status" value="1"/>
</dbReference>
<dbReference type="Ensembl" id="ENSMMOT00000016800.1">
    <property type="protein sequence ID" value="ENSMMOP00000016526.1"/>
    <property type="gene ID" value="ENSMMOG00000012595.1"/>
</dbReference>
<dbReference type="PANTHER" id="PTHR21577">
    <property type="entry name" value="SHUGOSHIN"/>
    <property type="match status" value="1"/>
</dbReference>
<evidence type="ECO:0000256" key="3">
    <source>
        <dbReference type="ARBA" id="ARBA00022454"/>
    </source>
</evidence>
<evidence type="ECO:0000256" key="1">
    <source>
        <dbReference type="ARBA" id="ARBA00004584"/>
    </source>
</evidence>
<keyword evidence="3" id="KW-0158">Chromosome</keyword>
<accession>A0A3Q3WGS5</accession>
<evidence type="ECO:0000256" key="10">
    <source>
        <dbReference type="SAM" id="Phobius"/>
    </source>
</evidence>
<keyword evidence="10" id="KW-1133">Transmembrane helix</keyword>
<evidence type="ECO:0000256" key="4">
    <source>
        <dbReference type="ARBA" id="ARBA00022618"/>
    </source>
</evidence>
<dbReference type="GO" id="GO:0051177">
    <property type="term" value="P:meiotic sister chromatid cohesion"/>
    <property type="evidence" value="ECO:0007669"/>
    <property type="project" value="TreeGrafter"/>
</dbReference>
<comment type="similarity">
    <text evidence="2">Belongs to the shugoshin family.</text>
</comment>
<comment type="subcellular location">
    <subcellularLocation>
        <location evidence="1">Chromosome</location>
        <location evidence="1">Centromere</location>
    </subcellularLocation>
</comment>
<name>A0A3Q3WGS5_MOLML</name>
<feature type="transmembrane region" description="Helical" evidence="10">
    <location>
        <begin position="89"/>
        <end position="109"/>
    </location>
</feature>
<evidence type="ECO:0000256" key="5">
    <source>
        <dbReference type="ARBA" id="ARBA00022829"/>
    </source>
</evidence>
<keyword evidence="5" id="KW-0159">Chromosome partition</keyword>
<dbReference type="GO" id="GO:0000776">
    <property type="term" value="C:kinetochore"/>
    <property type="evidence" value="ECO:0007669"/>
    <property type="project" value="TreeGrafter"/>
</dbReference>
<evidence type="ECO:0000256" key="2">
    <source>
        <dbReference type="ARBA" id="ARBA00010845"/>
    </source>
</evidence>
<keyword evidence="10" id="KW-0812">Transmembrane</keyword>
<feature type="transmembrane region" description="Helical" evidence="10">
    <location>
        <begin position="121"/>
        <end position="141"/>
    </location>
</feature>
<evidence type="ECO:0000313" key="12">
    <source>
        <dbReference type="Proteomes" id="UP000261620"/>
    </source>
</evidence>
<feature type="coiled-coil region" evidence="9">
    <location>
        <begin position="44"/>
        <end position="71"/>
    </location>
</feature>
<keyword evidence="8" id="KW-0137">Centromere</keyword>
<dbReference type="AlphaFoldDB" id="A0A3Q3WGS5"/>
<evidence type="ECO:0000256" key="7">
    <source>
        <dbReference type="ARBA" id="ARBA00023306"/>
    </source>
</evidence>
<keyword evidence="12" id="KW-1185">Reference proteome</keyword>
<keyword evidence="6 9" id="KW-0175">Coiled coil</keyword>
<reference evidence="11" key="1">
    <citation type="submission" date="2025-08" db="UniProtKB">
        <authorList>
            <consortium name="Ensembl"/>
        </authorList>
    </citation>
    <scope>IDENTIFICATION</scope>
</reference>
<keyword evidence="7" id="KW-0131">Cell cycle</keyword>
<dbReference type="InterPro" id="IPR038889">
    <property type="entry name" value="Shugoshin1/2"/>
</dbReference>
<sequence length="177" mass="20119">MWSFVYLMMLPVRKMTPRAASASKIKNKILNTSSFFKVSLKTNNTALARALEAQKERSRQLEQEVAYLQKQIEALCFELAIKKYKHRKMVGLLISTSFTLPSPALPPVFWSVPPSPSHTTLLVSLPFCKPFFFPLLLLLICHRSLLKFFSIHSTLPALTSSPLFHTPRCSEQLIPTI</sequence>
<keyword evidence="10" id="KW-0472">Membrane</keyword>
<organism evidence="11 12">
    <name type="scientific">Mola mola</name>
    <name type="common">Ocean sunfish</name>
    <name type="synonym">Tetraodon mola</name>
    <dbReference type="NCBI Taxonomy" id="94237"/>
    <lineage>
        <taxon>Eukaryota</taxon>
        <taxon>Metazoa</taxon>
        <taxon>Chordata</taxon>
        <taxon>Craniata</taxon>
        <taxon>Vertebrata</taxon>
        <taxon>Euteleostomi</taxon>
        <taxon>Actinopterygii</taxon>
        <taxon>Neopterygii</taxon>
        <taxon>Teleostei</taxon>
        <taxon>Neoteleostei</taxon>
        <taxon>Acanthomorphata</taxon>
        <taxon>Eupercaria</taxon>
        <taxon>Tetraodontiformes</taxon>
        <taxon>Molidae</taxon>
        <taxon>Mola</taxon>
    </lineage>
</organism>
<evidence type="ECO:0000256" key="6">
    <source>
        <dbReference type="ARBA" id="ARBA00023054"/>
    </source>
</evidence>
<dbReference type="STRING" id="94237.ENSMMOP00000016526"/>
<dbReference type="GO" id="GO:0007059">
    <property type="term" value="P:chromosome segregation"/>
    <property type="evidence" value="ECO:0007669"/>
    <property type="project" value="UniProtKB-KW"/>
</dbReference>